<dbReference type="EMBL" id="RBZU01000006">
    <property type="protein sequence ID" value="RKP53622.1"/>
    <property type="molecule type" value="Genomic_DNA"/>
</dbReference>
<proteinExistence type="predicted"/>
<organism evidence="5 6">
    <name type="scientific">Pararobbsia silviterrae</name>
    <dbReference type="NCBI Taxonomy" id="1792498"/>
    <lineage>
        <taxon>Bacteria</taxon>
        <taxon>Pseudomonadati</taxon>
        <taxon>Pseudomonadota</taxon>
        <taxon>Betaproteobacteria</taxon>
        <taxon>Burkholderiales</taxon>
        <taxon>Burkholderiaceae</taxon>
        <taxon>Pararobbsia</taxon>
    </lineage>
</organism>
<feature type="transmembrane region" description="Helical" evidence="3">
    <location>
        <begin position="879"/>
        <end position="900"/>
    </location>
</feature>
<feature type="transmembrane region" description="Helical" evidence="3">
    <location>
        <begin position="640"/>
        <end position="659"/>
    </location>
</feature>
<dbReference type="InterPro" id="IPR036736">
    <property type="entry name" value="ACP-like_sf"/>
</dbReference>
<feature type="transmembrane region" description="Helical" evidence="3">
    <location>
        <begin position="760"/>
        <end position="781"/>
    </location>
</feature>
<sequence length="966" mass="105257">MEPLTDKTRIADAFIDHAIRSADAIALSSENGELTYAQLHTQSRKVAFALEYAFQYARRTPCVAILAERCADFVISLIGVTLGGATFVVLDSGYPDERLADLLGRCRPDQILVAGGAECARRGRALAQAAGLPVLVADDILYGRFAFNRHASDQAAREVRDAADDRAAPERAVREVAYYLFTSGSTGAPKCVAVSHAPLVHFVAWHIARAGITRDDRFSLVSGLSHDPVLRDIFTPLSCGARLDIPSEHTLRAPGHLRAWFFDKQIRVAHLTPSMGRLLVAQGRQASELPALRRVFWGGEPLTLDIVKQLDAIAPHVMQSNFYGSTETPQAICCHDIDFASATTPLPIGRPVEGFDVYIADENGIALPARRQGELCVRSPFLSLGYVKDGEIVSERVNGVYRTGDFGECDEAGKLIVTGRHDDQVKIRGYRIDLNEVTTQLSRIDGIAWCATLAIDDASGARLESFVTLAQGDAWREDAVQATLAARVPAYMIPARYHMLPDGPPLLPSGKVDRRALIAIARTPALDDAPHPASAYSRTEASLIEKWADVFPQSRISPRSSFTSLGGDSLSMVHAYLAAEEVLGPLPTNWADRPIADLARTDSKHVARPDRIWASLDSTIVIRCAAIVLIVLYHFGMAPIGKGLTGALFLISGVMFGTLKLPADLRDFDGRASFASMKRIFLPTLFFTLLVGAHDVKGWGYMPLAALLFSANWVDYYAAPHGYFHMRWTDSLFWYADCLLQMLALTTVAALLVRRVARRAVSIAEFAFALWIIGSIFRFAVPLIVSPSVLDTGIDDMHLHQINALSNLATFALGMGIAAWTRRAGRIWPTVLTVMFGVLDAKLYGPSNGVSIVVATLCVVYLPRLPVPRFTVGVIREISNAALYIYLAQFVFASIALHALGGRTPVVEAALALGGGIVISKIGRRVGRAFNAVLSLSRRRIKALGTLVHGADRRQRDPRSPARASR</sequence>
<feature type="transmembrane region" description="Helical" evidence="3">
    <location>
        <begin position="850"/>
        <end position="867"/>
    </location>
</feature>
<dbReference type="AlphaFoldDB" id="A0A494XSK7"/>
<dbReference type="Gene3D" id="3.30.300.30">
    <property type="match status" value="1"/>
</dbReference>
<dbReference type="PANTHER" id="PTHR44845">
    <property type="entry name" value="CARRIER DOMAIN-CONTAINING PROTEIN"/>
    <property type="match status" value="1"/>
</dbReference>
<feature type="transmembrane region" description="Helical" evidence="3">
    <location>
        <begin position="801"/>
        <end position="820"/>
    </location>
</feature>
<dbReference type="InterPro" id="IPR045851">
    <property type="entry name" value="AMP-bd_C_sf"/>
</dbReference>
<keyword evidence="6" id="KW-1185">Reference proteome</keyword>
<keyword evidence="2" id="KW-0597">Phosphoprotein</keyword>
<accession>A0A494XSK7</accession>
<dbReference type="RefSeq" id="WP_121087697.1">
    <property type="nucleotide sequence ID" value="NZ_RBZU01000006.1"/>
</dbReference>
<dbReference type="InterPro" id="IPR000873">
    <property type="entry name" value="AMP-dep_synth/lig_dom"/>
</dbReference>
<feature type="transmembrane region" description="Helical" evidence="3">
    <location>
        <begin position="680"/>
        <end position="702"/>
    </location>
</feature>
<dbReference type="InterPro" id="IPR020845">
    <property type="entry name" value="AMP-binding_CS"/>
</dbReference>
<evidence type="ECO:0000313" key="5">
    <source>
        <dbReference type="EMBL" id="RKP53622.1"/>
    </source>
</evidence>
<protein>
    <recommendedName>
        <fullName evidence="4">AMP-dependent synthetase/ligase domain-containing protein</fullName>
    </recommendedName>
</protein>
<feature type="domain" description="AMP-dependent synthetase/ligase" evidence="4">
    <location>
        <begin position="17"/>
        <end position="386"/>
    </location>
</feature>
<evidence type="ECO:0000256" key="2">
    <source>
        <dbReference type="ARBA" id="ARBA00022553"/>
    </source>
</evidence>
<name>A0A494XSK7_9BURK</name>
<gene>
    <name evidence="5" type="ORF">D7S86_15220</name>
</gene>
<dbReference type="PANTHER" id="PTHR44845:SF1">
    <property type="entry name" value="L-2-AMINOADIPATE REDUCTASE"/>
    <property type="match status" value="1"/>
</dbReference>
<dbReference type="Gene3D" id="3.40.50.12780">
    <property type="entry name" value="N-terminal domain of ligase-like"/>
    <property type="match status" value="1"/>
</dbReference>
<dbReference type="InterPro" id="IPR042099">
    <property type="entry name" value="ANL_N_sf"/>
</dbReference>
<evidence type="ECO:0000313" key="6">
    <source>
        <dbReference type="Proteomes" id="UP000270342"/>
    </source>
</evidence>
<dbReference type="Proteomes" id="UP000270342">
    <property type="component" value="Unassembled WGS sequence"/>
</dbReference>
<reference evidence="5 6" key="1">
    <citation type="submission" date="2018-10" db="EMBL/GenBank/DDBJ databases">
        <title>Robbsia sp. DHC34, isolated from soil.</title>
        <authorList>
            <person name="Gao Z.-H."/>
            <person name="Qiu L.-H."/>
        </authorList>
    </citation>
    <scope>NUCLEOTIDE SEQUENCE [LARGE SCALE GENOMIC DNA]</scope>
    <source>
        <strain evidence="5 6">DHC34</strain>
    </source>
</reference>
<evidence type="ECO:0000256" key="3">
    <source>
        <dbReference type="SAM" id="Phobius"/>
    </source>
</evidence>
<evidence type="ECO:0000256" key="1">
    <source>
        <dbReference type="ARBA" id="ARBA00022450"/>
    </source>
</evidence>
<dbReference type="PROSITE" id="PS00455">
    <property type="entry name" value="AMP_BINDING"/>
    <property type="match status" value="1"/>
</dbReference>
<dbReference type="SUPFAM" id="SSF47336">
    <property type="entry name" value="ACP-like"/>
    <property type="match status" value="1"/>
</dbReference>
<feature type="transmembrane region" description="Helical" evidence="3">
    <location>
        <begin position="732"/>
        <end position="753"/>
    </location>
</feature>
<keyword evidence="3" id="KW-1133">Transmembrane helix</keyword>
<keyword evidence="3" id="KW-0812">Transmembrane</keyword>
<comment type="caution">
    <text evidence="5">The sequence shown here is derived from an EMBL/GenBank/DDBJ whole genome shotgun (WGS) entry which is preliminary data.</text>
</comment>
<keyword evidence="3" id="KW-0472">Membrane</keyword>
<dbReference type="Pfam" id="PF00501">
    <property type="entry name" value="AMP-binding"/>
    <property type="match status" value="1"/>
</dbReference>
<dbReference type="Gene3D" id="1.10.1200.10">
    <property type="entry name" value="ACP-like"/>
    <property type="match status" value="1"/>
</dbReference>
<dbReference type="SUPFAM" id="SSF56801">
    <property type="entry name" value="Acetyl-CoA synthetase-like"/>
    <property type="match status" value="1"/>
</dbReference>
<keyword evidence="1" id="KW-0596">Phosphopantetheine</keyword>
<evidence type="ECO:0000259" key="4">
    <source>
        <dbReference type="Pfam" id="PF00501"/>
    </source>
</evidence>
<dbReference type="OrthoDB" id="9154499at2"/>